<dbReference type="InterPro" id="IPR036047">
    <property type="entry name" value="F-box-like_dom_sf"/>
</dbReference>
<reference evidence="3" key="2">
    <citation type="journal article" date="2018" name="Nat. Commun.">
        <title>Extreme sensitivity to ultraviolet light in the fungal pathogen causing white-nose syndrome of bats.</title>
        <authorList>
            <person name="Palmer J.M."/>
            <person name="Drees K.P."/>
            <person name="Foster J.T."/>
            <person name="Lindner D.L."/>
        </authorList>
    </citation>
    <scope>NUCLEOTIDE SEQUENCE [LARGE SCALE GENOMIC DNA]</scope>
    <source>
        <strain evidence="3">UAMH 10579</strain>
    </source>
</reference>
<organism evidence="2 3">
    <name type="scientific">Pseudogymnoascus verrucosus</name>
    <dbReference type="NCBI Taxonomy" id="342668"/>
    <lineage>
        <taxon>Eukaryota</taxon>
        <taxon>Fungi</taxon>
        <taxon>Dikarya</taxon>
        <taxon>Ascomycota</taxon>
        <taxon>Pezizomycotina</taxon>
        <taxon>Leotiomycetes</taxon>
        <taxon>Thelebolales</taxon>
        <taxon>Thelebolaceae</taxon>
        <taxon>Pseudogymnoascus</taxon>
    </lineage>
</organism>
<dbReference type="SUPFAM" id="SSF52047">
    <property type="entry name" value="RNI-like"/>
    <property type="match status" value="1"/>
</dbReference>
<dbReference type="Proteomes" id="UP000091956">
    <property type="component" value="Unassembled WGS sequence"/>
</dbReference>
<reference evidence="2 3" key="1">
    <citation type="submission" date="2016-03" db="EMBL/GenBank/DDBJ databases">
        <title>Comparative genomics of Pseudogymnoascus destructans, the fungus causing white-nose syndrome of bats.</title>
        <authorList>
            <person name="Palmer J.M."/>
            <person name="Drees K.P."/>
            <person name="Foster J.T."/>
            <person name="Lindner D.L."/>
        </authorList>
    </citation>
    <scope>NUCLEOTIDE SEQUENCE [LARGE SCALE GENOMIC DNA]</scope>
    <source>
        <strain evidence="2 3">UAMH 10579</strain>
    </source>
</reference>
<gene>
    <name evidence="2" type="ORF">VE01_03823</name>
</gene>
<dbReference type="Gene3D" id="3.80.10.10">
    <property type="entry name" value="Ribonuclease Inhibitor"/>
    <property type="match status" value="1"/>
</dbReference>
<dbReference type="EMBL" id="KV460218">
    <property type="protein sequence ID" value="OBT98231.1"/>
    <property type="molecule type" value="Genomic_DNA"/>
</dbReference>
<accession>A0A1B8GQW6</accession>
<dbReference type="SUPFAM" id="SSF81383">
    <property type="entry name" value="F-box domain"/>
    <property type="match status" value="1"/>
</dbReference>
<evidence type="ECO:0000259" key="1">
    <source>
        <dbReference type="PROSITE" id="PS50181"/>
    </source>
</evidence>
<dbReference type="PROSITE" id="PS50181">
    <property type="entry name" value="FBOX"/>
    <property type="match status" value="1"/>
</dbReference>
<dbReference type="OrthoDB" id="3438624at2759"/>
<evidence type="ECO:0000313" key="2">
    <source>
        <dbReference type="EMBL" id="OBT98231.1"/>
    </source>
</evidence>
<dbReference type="AlphaFoldDB" id="A0A1B8GQW6"/>
<name>A0A1B8GQW6_9PEZI</name>
<protein>
    <recommendedName>
        <fullName evidence="1">F-box domain-containing protein</fullName>
    </recommendedName>
</protein>
<proteinExistence type="predicted"/>
<dbReference type="STRING" id="342668.A0A1B8GQW6"/>
<sequence>MYFQKLPNEVIQQIFSELPTSDLKALSLVCKELDARVTPLFFSCLAFWLGPEDLDRLATISESARLSRHVTTLLIQDGMLQTGAPKPRGFLSTFSAQHQPGFRYAQGIIRGVDRSTITSEAFQSATVADFPETAISDGLKQLGWTPETLFGAYKEHGRIIEEYNKFINEKTDIDILSALLQRLTSLTEVQLCNWSEYARKTSVNAIVKIQILEPDPFKNGRALDRFLQAAARTTIPSLSTLVLKENEFFYQVDDFTTLDPSIIKASLPALRNLSSLTLPMRTRTWNRPGFTDIHRENLAALLLSGLPHLRHLRIYTKESMETSPLELSPILDAISSDQLESIDLEWCTITLDSVESFLRRHSKTLKTMRFNYMILIQAHFETLFTLVRDITKLEEMVITRALVEKSHRRITYGAGGCQENQALEIKSRHEEARKEVARFATRKTDRFPRELLDVDSSLVDDIYNSKTSTCLGVIGENFLPETWDKEGMPLRKMELF</sequence>
<dbReference type="RefSeq" id="XP_018131964.1">
    <property type="nucleotide sequence ID" value="XM_018273305.2"/>
</dbReference>
<dbReference type="InterPro" id="IPR032675">
    <property type="entry name" value="LRR_dom_sf"/>
</dbReference>
<dbReference type="Gene3D" id="1.20.1280.50">
    <property type="match status" value="1"/>
</dbReference>
<dbReference type="GeneID" id="28837209"/>
<feature type="domain" description="F-box" evidence="1">
    <location>
        <begin position="1"/>
        <end position="33"/>
    </location>
</feature>
<dbReference type="InterPro" id="IPR001810">
    <property type="entry name" value="F-box_dom"/>
</dbReference>
<keyword evidence="3" id="KW-1185">Reference proteome</keyword>
<dbReference type="Pfam" id="PF12937">
    <property type="entry name" value="F-box-like"/>
    <property type="match status" value="1"/>
</dbReference>
<evidence type="ECO:0000313" key="3">
    <source>
        <dbReference type="Proteomes" id="UP000091956"/>
    </source>
</evidence>